<dbReference type="InterPro" id="IPR007278">
    <property type="entry name" value="DUF397"/>
</dbReference>
<organism evidence="2 3">
    <name type="scientific">Streptomyces eurythermus</name>
    <dbReference type="NCBI Taxonomy" id="42237"/>
    <lineage>
        <taxon>Bacteria</taxon>
        <taxon>Bacillati</taxon>
        <taxon>Actinomycetota</taxon>
        <taxon>Actinomycetes</taxon>
        <taxon>Kitasatosporales</taxon>
        <taxon>Streptomycetaceae</taxon>
        <taxon>Streptomyces</taxon>
    </lineage>
</organism>
<sequence>MVGSERTIPDSSALTGWYKSSYSDGSQSECLEVARGHAHVPVRDSKAVTGPAVLFSLNGWTEFVTAVKKGQLPPAQ</sequence>
<dbReference type="RefSeq" id="WP_030782276.1">
    <property type="nucleotide sequence ID" value="NZ_JBFACJ010000001.1"/>
</dbReference>
<reference evidence="2 3" key="1">
    <citation type="submission" date="2024-10" db="EMBL/GenBank/DDBJ databases">
        <title>The Natural Products Discovery Center: Release of the First 8490 Sequenced Strains for Exploring Actinobacteria Biosynthetic Diversity.</title>
        <authorList>
            <person name="Kalkreuter E."/>
            <person name="Kautsar S.A."/>
            <person name="Yang D."/>
            <person name="Bader C.D."/>
            <person name="Teijaro C.N."/>
            <person name="Fluegel L."/>
            <person name="Davis C.M."/>
            <person name="Simpson J.R."/>
            <person name="Lauterbach L."/>
            <person name="Steele A.D."/>
            <person name="Gui C."/>
            <person name="Meng S."/>
            <person name="Li G."/>
            <person name="Viehrig K."/>
            <person name="Ye F."/>
            <person name="Su P."/>
            <person name="Kiefer A.F."/>
            <person name="Nichols A."/>
            <person name="Cepeda A.J."/>
            <person name="Yan W."/>
            <person name="Fan B."/>
            <person name="Jiang Y."/>
            <person name="Adhikari A."/>
            <person name="Zheng C.-J."/>
            <person name="Schuster L."/>
            <person name="Cowan T.M."/>
            <person name="Smanski M.J."/>
            <person name="Chevrette M.G."/>
            <person name="De Carvalho L.P.S."/>
            <person name="Shen B."/>
        </authorList>
    </citation>
    <scope>NUCLEOTIDE SEQUENCE [LARGE SCALE GENOMIC DNA]</scope>
    <source>
        <strain evidence="2 3">NPDC013366</strain>
    </source>
</reference>
<keyword evidence="3" id="KW-1185">Reference proteome</keyword>
<proteinExistence type="predicted"/>
<dbReference type="EMBL" id="JBICBM010000001">
    <property type="protein sequence ID" value="MFF9880264.1"/>
    <property type="molecule type" value="Genomic_DNA"/>
</dbReference>
<dbReference type="Pfam" id="PF04149">
    <property type="entry name" value="DUF397"/>
    <property type="match status" value="1"/>
</dbReference>
<accession>A0ABW6YN82</accession>
<gene>
    <name evidence="2" type="ORF">ACF1HC_01375</name>
</gene>
<dbReference type="Proteomes" id="UP001603418">
    <property type="component" value="Unassembled WGS sequence"/>
</dbReference>
<name>A0ABW6YN82_9ACTN</name>
<evidence type="ECO:0000313" key="3">
    <source>
        <dbReference type="Proteomes" id="UP001603418"/>
    </source>
</evidence>
<evidence type="ECO:0000313" key="2">
    <source>
        <dbReference type="EMBL" id="MFF9880264.1"/>
    </source>
</evidence>
<feature type="domain" description="DUF397" evidence="1">
    <location>
        <begin position="16"/>
        <end position="68"/>
    </location>
</feature>
<evidence type="ECO:0000259" key="1">
    <source>
        <dbReference type="Pfam" id="PF04149"/>
    </source>
</evidence>
<protein>
    <submittedName>
        <fullName evidence="2">DUF397 domain-containing protein</fullName>
    </submittedName>
</protein>
<comment type="caution">
    <text evidence="2">The sequence shown here is derived from an EMBL/GenBank/DDBJ whole genome shotgun (WGS) entry which is preliminary data.</text>
</comment>